<keyword evidence="4" id="KW-1185">Reference proteome</keyword>
<dbReference type="InterPro" id="IPR045010">
    <property type="entry name" value="MDR_fam"/>
</dbReference>
<evidence type="ECO:0000313" key="3">
    <source>
        <dbReference type="EMBL" id="RIJ28858.1"/>
    </source>
</evidence>
<dbReference type="FunFam" id="3.40.50.720:FF:000121">
    <property type="entry name" value="Prostaglandin reductase 2"/>
    <property type="match status" value="1"/>
</dbReference>
<name>A0A399RBN5_9PROT</name>
<dbReference type="GO" id="GO:0016628">
    <property type="term" value="F:oxidoreductase activity, acting on the CH-CH group of donors, NAD or NADP as acceptor"/>
    <property type="evidence" value="ECO:0007669"/>
    <property type="project" value="InterPro"/>
</dbReference>
<sequence length="340" mass="36277">MADLNGTGWALAKRPVGMPKMDDFKTVDVSAPAPKSGEIQVRNSWMSVDPYMRGRMYDRESYVPPFQIGELLTGGAVGHVQASAHPDYAEGDLIVSMAGWRDVWTGKPEENMANKVPQTGLPESALLGIAGMPGLTAYAGILRVADLKEGDTVFVSGAAGAVGSTVVQIAKIKNCTVIGSAGGAEKCNLVKELGADHVIDYKAHDSYEGLLGALKKAAPKGIDVYFDNVGGDHLQAAIECARPMGRFAICGMISQYNATDVQPGPSNIIQVVGKQLTLKGFIVSTYADMQPQFLKDMAAWIKNGDMKFEETVMEGIEMAPEAFLGLFQGRNTGKMLVKLA</sequence>
<evidence type="ECO:0000256" key="1">
    <source>
        <dbReference type="ARBA" id="ARBA00023002"/>
    </source>
</evidence>
<protein>
    <submittedName>
        <fullName evidence="3">NADP-dependent oxidoreductase</fullName>
    </submittedName>
</protein>
<comment type="caution">
    <text evidence="3">The sequence shown here is derived from an EMBL/GenBank/DDBJ whole genome shotgun (WGS) entry which is preliminary data.</text>
</comment>
<dbReference type="SUPFAM" id="SSF50129">
    <property type="entry name" value="GroES-like"/>
    <property type="match status" value="1"/>
</dbReference>
<dbReference type="Gene3D" id="3.40.50.720">
    <property type="entry name" value="NAD(P)-binding Rossmann-like Domain"/>
    <property type="match status" value="1"/>
</dbReference>
<dbReference type="InterPro" id="IPR041694">
    <property type="entry name" value="ADH_N_2"/>
</dbReference>
<dbReference type="Proteomes" id="UP000265845">
    <property type="component" value="Unassembled WGS sequence"/>
</dbReference>
<accession>A0A399RBN5</accession>
<dbReference type="EMBL" id="QWGA01000007">
    <property type="protein sequence ID" value="RIJ28858.1"/>
    <property type="molecule type" value="Genomic_DNA"/>
</dbReference>
<dbReference type="Pfam" id="PF00107">
    <property type="entry name" value="ADH_zinc_N"/>
    <property type="match status" value="1"/>
</dbReference>
<gene>
    <name evidence="3" type="ORF">D1222_10810</name>
</gene>
<dbReference type="Gene3D" id="3.90.180.10">
    <property type="entry name" value="Medium-chain alcohol dehydrogenases, catalytic domain"/>
    <property type="match status" value="1"/>
</dbReference>
<dbReference type="InterPro" id="IPR036291">
    <property type="entry name" value="NAD(P)-bd_dom_sf"/>
</dbReference>
<evidence type="ECO:0000313" key="4">
    <source>
        <dbReference type="Proteomes" id="UP000265845"/>
    </source>
</evidence>
<keyword evidence="1" id="KW-0560">Oxidoreductase</keyword>
<proteinExistence type="predicted"/>
<dbReference type="InterPro" id="IPR020843">
    <property type="entry name" value="ER"/>
</dbReference>
<dbReference type="SUPFAM" id="SSF51735">
    <property type="entry name" value="NAD(P)-binding Rossmann-fold domains"/>
    <property type="match status" value="1"/>
</dbReference>
<dbReference type="SMART" id="SM00829">
    <property type="entry name" value="PKS_ER"/>
    <property type="match status" value="1"/>
</dbReference>
<feature type="domain" description="Enoyl reductase (ER)" evidence="2">
    <location>
        <begin position="17"/>
        <end position="337"/>
    </location>
</feature>
<dbReference type="InterPro" id="IPR011032">
    <property type="entry name" value="GroES-like_sf"/>
</dbReference>
<organism evidence="3 4">
    <name type="scientific">Henriciella algicola</name>
    <dbReference type="NCBI Taxonomy" id="1608422"/>
    <lineage>
        <taxon>Bacteria</taxon>
        <taxon>Pseudomonadati</taxon>
        <taxon>Pseudomonadota</taxon>
        <taxon>Alphaproteobacteria</taxon>
        <taxon>Hyphomonadales</taxon>
        <taxon>Hyphomonadaceae</taxon>
        <taxon>Henriciella</taxon>
    </lineage>
</organism>
<evidence type="ECO:0000259" key="2">
    <source>
        <dbReference type="SMART" id="SM00829"/>
    </source>
</evidence>
<dbReference type="AlphaFoldDB" id="A0A399RBN5"/>
<dbReference type="OrthoDB" id="9805663at2"/>
<dbReference type="PANTHER" id="PTHR43205">
    <property type="entry name" value="PROSTAGLANDIN REDUCTASE"/>
    <property type="match status" value="1"/>
</dbReference>
<dbReference type="Pfam" id="PF16884">
    <property type="entry name" value="ADH_N_2"/>
    <property type="match status" value="1"/>
</dbReference>
<dbReference type="CDD" id="cd05288">
    <property type="entry name" value="PGDH"/>
    <property type="match status" value="1"/>
</dbReference>
<dbReference type="InterPro" id="IPR013149">
    <property type="entry name" value="ADH-like_C"/>
</dbReference>
<dbReference type="RefSeq" id="WP_119454279.1">
    <property type="nucleotide sequence ID" value="NZ_QWGA01000007.1"/>
</dbReference>
<reference evidence="3 4" key="1">
    <citation type="submission" date="2018-08" db="EMBL/GenBank/DDBJ databases">
        <title>Henriciella mobilis sp. nov., isolated from seawater.</title>
        <authorList>
            <person name="Cheng H."/>
            <person name="Wu Y.-H."/>
            <person name="Xu X.-W."/>
            <person name="Guo L.-L."/>
        </authorList>
    </citation>
    <scope>NUCLEOTIDE SEQUENCE [LARGE SCALE GENOMIC DNA]</scope>
    <source>
        <strain evidence="3 4">CCUG67844</strain>
    </source>
</reference>
<dbReference type="PANTHER" id="PTHR43205:SF7">
    <property type="entry name" value="PROSTAGLANDIN REDUCTASE 1"/>
    <property type="match status" value="1"/>
</dbReference>